<dbReference type="GO" id="GO:0005737">
    <property type="term" value="C:cytoplasm"/>
    <property type="evidence" value="ECO:0007669"/>
    <property type="project" value="TreeGrafter"/>
</dbReference>
<feature type="compositionally biased region" description="Polar residues" evidence="2">
    <location>
        <begin position="619"/>
        <end position="639"/>
    </location>
</feature>
<dbReference type="PANTHER" id="PTHR22826:SF106">
    <property type="entry name" value="TRIO, ISOFORM A"/>
    <property type="match status" value="1"/>
</dbReference>
<name>A0AA85B9A7_9TREM</name>
<organism evidence="4 6">
    <name type="scientific">Schistosoma mattheei</name>
    <dbReference type="NCBI Taxonomy" id="31246"/>
    <lineage>
        <taxon>Eukaryota</taxon>
        <taxon>Metazoa</taxon>
        <taxon>Spiralia</taxon>
        <taxon>Lophotrochozoa</taxon>
        <taxon>Platyhelminthes</taxon>
        <taxon>Trematoda</taxon>
        <taxon>Digenea</taxon>
        <taxon>Strigeidida</taxon>
        <taxon>Schistosomatoidea</taxon>
        <taxon>Schistosomatidae</taxon>
        <taxon>Schistosoma</taxon>
    </lineage>
</organism>
<dbReference type="AlphaFoldDB" id="A0AA85B9A7"/>
<dbReference type="GO" id="GO:0005085">
    <property type="term" value="F:guanyl-nucleotide exchange factor activity"/>
    <property type="evidence" value="ECO:0007669"/>
    <property type="project" value="UniProtKB-KW"/>
</dbReference>
<evidence type="ECO:0000313" key="5">
    <source>
        <dbReference type="WBParaSite" id="SMTH1_40270.1"/>
    </source>
</evidence>
<evidence type="ECO:0000313" key="6">
    <source>
        <dbReference type="WBParaSite" id="SMTH1_40270.2"/>
    </source>
</evidence>
<dbReference type="WBParaSite" id="SMTH1_40270.1">
    <property type="protein sequence ID" value="SMTH1_40270.1"/>
    <property type="gene ID" value="SMTH1_40270"/>
</dbReference>
<sequence length="821" mass="91599">MSTNELGPQSVVGLKDISLDMMILQANTMKLSDQEASRSNYSKDEPCSIHDSFSIDRHSSDENSPGAKIKEDRCAEEMTISGSAGDDVSRALIQRKQPLMELVSSEEGYVRRLKLVKDFYIPAVNAPTTAQSNTENNIGAPSTLPHSDSHASPPVAPEDLAARWRIIWGNWIQLYEWHSAFLEKLVSVVESDPDRIPKLFIDSRARLRSIYSKYCENHRKAALIAEQYRDFFEELRIFIGDKEDVVSHLMQPVQRIMRYQLPIAEILKYTQRACSPDLLLWKKTLEIMKEIPKDTQLILEAARIDGFPGVITALGNILLRSDLLVATTTREQLLETVTAYKMALQNVNSGVFSETNTSLNKIPSHIGRSGVNTVPSLSTDNSATMCSSSTTPNSLGLPSPVEGLNSVISEGNGLFTGNLKFVESRLFLFEQMLLVTEEVKPKRRVATSDTFSQSTYQFKAAINVNKMRYESHWYNCTLSSGHINSEAATIDNLLCSGYSPDDLRFAILDQTPGKDFVYVIDPISCSNREAWVVQLRDIQHMQHEFLLALQDPRKFNTSTRDEGWAKDSLTHEPTSTFSTDQSVRTDAQLSISISPCNQASQQPHKKWPSFTMKRPVRLGSNSSSIGTKETGTGRQSSASRPIIPLKSGSQDRPVCLARSLSAERQFSNREKLVDSKFLTCDDHTGDDVCDTSVYRKSSQSANSSLKLTNQSISSKLSDNILQNETTPHLKGGLLKKRNALVNFFSRGKPKHRGKHHQSQHQLVVPSGLQSKLEEHEAVPDCTFPNSDDHVCNSEVNLGDNPIISTDNIPNVKSHALEYTTE</sequence>
<feature type="compositionally biased region" description="Polar residues" evidence="2">
    <location>
        <begin position="571"/>
        <end position="583"/>
    </location>
</feature>
<dbReference type="Proteomes" id="UP000050791">
    <property type="component" value="Unassembled WGS sequence"/>
</dbReference>
<dbReference type="SUPFAM" id="SSF50729">
    <property type="entry name" value="PH domain-like"/>
    <property type="match status" value="1"/>
</dbReference>
<dbReference type="Pfam" id="PF00621">
    <property type="entry name" value="RhoGEF"/>
    <property type="match status" value="1"/>
</dbReference>
<accession>A0AA85B9A7</accession>
<dbReference type="SMART" id="SM00325">
    <property type="entry name" value="RhoGEF"/>
    <property type="match status" value="1"/>
</dbReference>
<feature type="region of interest" description="Disordered" evidence="2">
    <location>
        <begin position="130"/>
        <end position="154"/>
    </location>
</feature>
<keyword evidence="1" id="KW-0344">Guanine-nucleotide releasing factor</keyword>
<dbReference type="GO" id="GO:0019898">
    <property type="term" value="C:extrinsic component of membrane"/>
    <property type="evidence" value="ECO:0007669"/>
    <property type="project" value="TreeGrafter"/>
</dbReference>
<dbReference type="PANTHER" id="PTHR22826">
    <property type="entry name" value="RHO GUANINE EXCHANGE FACTOR-RELATED"/>
    <property type="match status" value="1"/>
</dbReference>
<feature type="domain" description="DH" evidence="3">
    <location>
        <begin position="94"/>
        <end position="350"/>
    </location>
</feature>
<dbReference type="WBParaSite" id="SMTH1_40270.4">
    <property type="protein sequence ID" value="SMTH1_40270.4"/>
    <property type="gene ID" value="SMTH1_40270"/>
</dbReference>
<dbReference type="Pfam" id="PF22697">
    <property type="entry name" value="SOS1_NGEF_PH"/>
    <property type="match status" value="1"/>
</dbReference>
<reference evidence="5 6" key="1">
    <citation type="submission" date="2023-11" db="UniProtKB">
        <authorList>
            <consortium name="WormBaseParasite"/>
        </authorList>
    </citation>
    <scope>IDENTIFICATION</scope>
</reference>
<dbReference type="PROSITE" id="PS50010">
    <property type="entry name" value="DH_2"/>
    <property type="match status" value="1"/>
</dbReference>
<proteinExistence type="predicted"/>
<feature type="region of interest" description="Disordered" evidence="2">
    <location>
        <begin position="557"/>
        <end position="583"/>
    </location>
</feature>
<feature type="compositionally biased region" description="Basic and acidic residues" evidence="2">
    <location>
        <begin position="33"/>
        <end position="61"/>
    </location>
</feature>
<dbReference type="InterPro" id="IPR000219">
    <property type="entry name" value="DH_dom"/>
</dbReference>
<dbReference type="WBParaSite" id="SMTH1_40270.3">
    <property type="protein sequence ID" value="SMTH1_40270.3"/>
    <property type="gene ID" value="SMTH1_40270"/>
</dbReference>
<feature type="compositionally biased region" description="Basic and acidic residues" evidence="2">
    <location>
        <begin position="557"/>
        <end position="570"/>
    </location>
</feature>
<dbReference type="InterPro" id="IPR055251">
    <property type="entry name" value="SOS1_NGEF_PH"/>
</dbReference>
<evidence type="ECO:0000313" key="4">
    <source>
        <dbReference type="Proteomes" id="UP000050791"/>
    </source>
</evidence>
<dbReference type="InterPro" id="IPR035899">
    <property type="entry name" value="DBL_dom_sf"/>
</dbReference>
<dbReference type="SUPFAM" id="SSF48065">
    <property type="entry name" value="DBL homology domain (DH-domain)"/>
    <property type="match status" value="1"/>
</dbReference>
<dbReference type="InterPro" id="IPR051336">
    <property type="entry name" value="RhoGEF_Guanine_NuclExch_SF"/>
</dbReference>
<dbReference type="Gene3D" id="2.30.29.30">
    <property type="entry name" value="Pleckstrin-homology domain (PH domain)/Phosphotyrosine-binding domain (PTB)"/>
    <property type="match status" value="1"/>
</dbReference>
<feature type="compositionally biased region" description="Polar residues" evidence="2">
    <location>
        <begin position="130"/>
        <end position="146"/>
    </location>
</feature>
<dbReference type="Gene3D" id="1.20.900.10">
    <property type="entry name" value="Dbl homology (DH) domain"/>
    <property type="match status" value="1"/>
</dbReference>
<evidence type="ECO:0000256" key="2">
    <source>
        <dbReference type="SAM" id="MobiDB-lite"/>
    </source>
</evidence>
<dbReference type="WBParaSite" id="SMTH1_40270.2">
    <property type="protein sequence ID" value="SMTH1_40270.2"/>
    <property type="gene ID" value="SMTH1_40270"/>
</dbReference>
<dbReference type="InterPro" id="IPR011993">
    <property type="entry name" value="PH-like_dom_sf"/>
</dbReference>
<feature type="region of interest" description="Disordered" evidence="2">
    <location>
        <begin position="597"/>
        <end position="647"/>
    </location>
</feature>
<protein>
    <recommendedName>
        <fullName evidence="3">DH domain-containing protein</fullName>
    </recommendedName>
</protein>
<evidence type="ECO:0000259" key="3">
    <source>
        <dbReference type="PROSITE" id="PS50010"/>
    </source>
</evidence>
<feature type="region of interest" description="Disordered" evidence="2">
    <location>
        <begin position="33"/>
        <end position="67"/>
    </location>
</feature>
<evidence type="ECO:0000256" key="1">
    <source>
        <dbReference type="ARBA" id="ARBA00022658"/>
    </source>
</evidence>